<dbReference type="GO" id="GO:0005886">
    <property type="term" value="C:plasma membrane"/>
    <property type="evidence" value="ECO:0007669"/>
    <property type="project" value="UniProtKB-SubCell"/>
</dbReference>
<dbReference type="InterPro" id="IPR013685">
    <property type="entry name" value="POTRA_FtsQ_type"/>
</dbReference>
<keyword evidence="4 8" id="KW-0812">Transmembrane</keyword>
<evidence type="ECO:0000256" key="2">
    <source>
        <dbReference type="ARBA" id="ARBA00022475"/>
    </source>
</evidence>
<evidence type="ECO:0000256" key="8">
    <source>
        <dbReference type="HAMAP-Rule" id="MF_00912"/>
    </source>
</evidence>
<dbReference type="InterPro" id="IPR026580">
    <property type="entry name" value="DivIB"/>
</dbReference>
<evidence type="ECO:0000256" key="6">
    <source>
        <dbReference type="ARBA" id="ARBA00023136"/>
    </source>
</evidence>
<protein>
    <recommendedName>
        <fullName evidence="8">Cell division protein DivIB</fullName>
    </recommendedName>
</protein>
<dbReference type="PANTHER" id="PTHR37820:SF1">
    <property type="entry name" value="CELL DIVISION PROTEIN FTSQ"/>
    <property type="match status" value="1"/>
</dbReference>
<dbReference type="InterPro" id="IPR034746">
    <property type="entry name" value="POTRA"/>
</dbReference>
<dbReference type="HAMAP" id="MF_00912">
    <property type="entry name" value="DivIB"/>
    <property type="match status" value="1"/>
</dbReference>
<feature type="domain" description="POTRA" evidence="9">
    <location>
        <begin position="50"/>
        <end position="118"/>
    </location>
</feature>
<dbReference type="Proteomes" id="UP000245624">
    <property type="component" value="Unassembled WGS sequence"/>
</dbReference>
<dbReference type="PROSITE" id="PS51779">
    <property type="entry name" value="POTRA"/>
    <property type="match status" value="1"/>
</dbReference>
<evidence type="ECO:0000256" key="7">
    <source>
        <dbReference type="ARBA" id="ARBA00023306"/>
    </source>
</evidence>
<name>A0A317KZH2_9BACI</name>
<dbReference type="GO" id="GO:0043093">
    <property type="term" value="P:FtsZ-dependent cytokinesis"/>
    <property type="evidence" value="ECO:0007669"/>
    <property type="project" value="UniProtKB-UniRule"/>
</dbReference>
<evidence type="ECO:0000256" key="1">
    <source>
        <dbReference type="ARBA" id="ARBA00004370"/>
    </source>
</evidence>
<dbReference type="PANTHER" id="PTHR37820">
    <property type="entry name" value="CELL DIVISION PROTEIN DIVIB"/>
    <property type="match status" value="1"/>
</dbReference>
<keyword evidence="6 8" id="KW-0472">Membrane</keyword>
<comment type="caution">
    <text evidence="10">The sequence shown here is derived from an EMBL/GenBank/DDBJ whole genome shotgun (WGS) entry which is preliminary data.</text>
</comment>
<dbReference type="EMBL" id="QGTD01000008">
    <property type="protein sequence ID" value="PWU68952.1"/>
    <property type="molecule type" value="Genomic_DNA"/>
</dbReference>
<keyword evidence="2 8" id="KW-1003">Cell membrane</keyword>
<keyword evidence="7 8" id="KW-0131">Cell cycle</keyword>
<evidence type="ECO:0000313" key="10">
    <source>
        <dbReference type="EMBL" id="PWU68952.1"/>
    </source>
</evidence>
<evidence type="ECO:0000256" key="3">
    <source>
        <dbReference type="ARBA" id="ARBA00022618"/>
    </source>
</evidence>
<sequence>MEEKRVVSIEDRIPKLKQERRKKANRKLIIYIVIFFILILVGIYLQSPLSNISKIEVEGEQFLTEDEIIETSKLDLDTNFWGTQSNKVEEALRDHSQIKEAEVSKKLPGTIKIEVTELTHIGYMTVEQVMYPVLEDGTILEQVNKEVIDGSVPMIFQFKDANNLQSLANELSKLPRYIRTLISEIHSEPSDTNPYIIRLYMNDGYEVETTARDFASNLKTYPSIVSQLEGDKKGVIKIDDGGAVFTPYDVNEEEQKLLEEKDEE</sequence>
<evidence type="ECO:0000259" key="9">
    <source>
        <dbReference type="PROSITE" id="PS51779"/>
    </source>
</evidence>
<dbReference type="InterPro" id="IPR005548">
    <property type="entry name" value="Cell_div_FtsQ/DivIB_C"/>
</dbReference>
<keyword evidence="3 8" id="KW-0132">Cell division</keyword>
<dbReference type="GO" id="GO:0032153">
    <property type="term" value="C:cell division site"/>
    <property type="evidence" value="ECO:0007669"/>
    <property type="project" value="UniProtKB-UniRule"/>
</dbReference>
<dbReference type="Pfam" id="PF08478">
    <property type="entry name" value="POTRA_1"/>
    <property type="match status" value="1"/>
</dbReference>
<comment type="similarity">
    <text evidence="8">Belongs to the FtsQ/DivIB family. DivIB subfamily.</text>
</comment>
<accession>A0A317KZH2</accession>
<evidence type="ECO:0000313" key="11">
    <source>
        <dbReference type="Proteomes" id="UP000245624"/>
    </source>
</evidence>
<dbReference type="OrthoDB" id="1819027at2"/>
<dbReference type="AlphaFoldDB" id="A0A317KZH2"/>
<gene>
    <name evidence="8" type="primary">divIB</name>
    <name evidence="10" type="ORF">DLJ74_11100</name>
</gene>
<proteinExistence type="inferred from homology"/>
<dbReference type="RefSeq" id="WP_109984487.1">
    <property type="nucleotide sequence ID" value="NZ_JAJUIE010000001.1"/>
</dbReference>
<evidence type="ECO:0000256" key="4">
    <source>
        <dbReference type="ARBA" id="ARBA00022692"/>
    </source>
</evidence>
<dbReference type="Pfam" id="PF03799">
    <property type="entry name" value="FtsQ_DivIB_C"/>
    <property type="match status" value="1"/>
</dbReference>
<keyword evidence="11" id="KW-1185">Reference proteome</keyword>
<comment type="subcellular location">
    <subcellularLocation>
        <location evidence="8">Cell membrane</location>
        <topology evidence="8">Single-pass type II membrane protein</topology>
    </subcellularLocation>
    <subcellularLocation>
        <location evidence="1">Membrane</location>
    </subcellularLocation>
    <text evidence="8">Localizes to the division septum.</text>
</comment>
<evidence type="ECO:0000256" key="5">
    <source>
        <dbReference type="ARBA" id="ARBA00022989"/>
    </source>
</evidence>
<feature type="transmembrane region" description="Helical" evidence="8">
    <location>
        <begin position="28"/>
        <end position="45"/>
    </location>
</feature>
<organism evidence="10 11">
    <name type="scientific">Gracilibacillus dipsosauri</name>
    <dbReference type="NCBI Taxonomy" id="178340"/>
    <lineage>
        <taxon>Bacteria</taxon>
        <taxon>Bacillati</taxon>
        <taxon>Bacillota</taxon>
        <taxon>Bacilli</taxon>
        <taxon>Bacillales</taxon>
        <taxon>Bacillaceae</taxon>
        <taxon>Gracilibacillus</taxon>
    </lineage>
</organism>
<dbReference type="Gene3D" id="3.40.50.10960">
    <property type="match status" value="1"/>
</dbReference>
<reference evidence="10 11" key="1">
    <citation type="submission" date="2018-05" db="EMBL/GenBank/DDBJ databases">
        <title>Genomic analysis of Gracilibacillus dipsosauri DD1 reveals novel features of a salt-tolerant amylase.</title>
        <authorList>
            <person name="Deutch C.E."/>
            <person name="Yang S."/>
        </authorList>
    </citation>
    <scope>NUCLEOTIDE SEQUENCE [LARGE SCALE GENOMIC DNA]</scope>
    <source>
        <strain evidence="10 11">DD1</strain>
    </source>
</reference>
<keyword evidence="5 8" id="KW-1133">Transmembrane helix</keyword>
<comment type="function">
    <text evidence="8">Cell division protein that may be involved in stabilizing or promoting the assembly of the division complex.</text>
</comment>
<dbReference type="Gene3D" id="3.10.20.310">
    <property type="entry name" value="membrane protein fhac"/>
    <property type="match status" value="1"/>
</dbReference>
<dbReference type="InterPro" id="IPR050487">
    <property type="entry name" value="FtsQ_DivIB"/>
</dbReference>